<dbReference type="InterPro" id="IPR050464">
    <property type="entry name" value="Zeta_carotene_desat/Oxidored"/>
</dbReference>
<gene>
    <name evidence="2" type="ORF">ACFFQA_03900</name>
</gene>
<feature type="domain" description="Amine oxidase" evidence="1">
    <location>
        <begin position="15"/>
        <end position="417"/>
    </location>
</feature>
<evidence type="ECO:0000313" key="3">
    <source>
        <dbReference type="Proteomes" id="UP001589693"/>
    </source>
</evidence>
<accession>A0ABV5ZS79</accession>
<dbReference type="EMBL" id="JBHLZU010000002">
    <property type="protein sequence ID" value="MFB9903073.1"/>
    <property type="molecule type" value="Genomic_DNA"/>
</dbReference>
<dbReference type="InterPro" id="IPR002937">
    <property type="entry name" value="Amino_oxidase"/>
</dbReference>
<dbReference type="PANTHER" id="PTHR42923">
    <property type="entry name" value="PROTOPORPHYRINOGEN OXIDASE"/>
    <property type="match status" value="1"/>
</dbReference>
<dbReference type="InterPro" id="IPR036188">
    <property type="entry name" value="FAD/NAD-bd_sf"/>
</dbReference>
<sequence length="423" mass="46399">MSPARDRVAVIGSGVAGLTAAYLLQRRYDVLMFEQDDRLGGHAHTHDVIAPDGGVVAVDSGFIVHNERTYPNLLRLFRELGVSTQDSEMSMSVRCEGCGLEYAGAKQLGGLFAQKENLLKPAYLRMLAEVTRFHRHAQRVLADPDAGDVTLGAFLAIGGYSAYFVDHFVLPVVSAVWSSSRETSKHYPARYLFEFLQNHGMLSVGGSPTWKTVTGGSRTYVERAVKGLTAVHESTPIRAVHRVADGVEIRDDADDLHRVDRVLIATHPDQALRLLADATDDERTVLGAFEYSRNETWLHTDSSLLPRAEGAKASWNYLKPACRSDSNQVLVSYHMNRLMRLSEPLDYVVTLNASDRVAEDSVIAKMVYEHPIYTPESVAAQRKLPGLSGGRTAFAGAYHGWGFHEDGCASGVRAAAALGVDWT</sequence>
<dbReference type="Gene3D" id="1.10.3110.10">
    <property type="entry name" value="protoporphyrinogen ix oxidase, domain 3"/>
    <property type="match status" value="1"/>
</dbReference>
<reference evidence="2 3" key="1">
    <citation type="submission" date="2024-09" db="EMBL/GenBank/DDBJ databases">
        <authorList>
            <person name="Sun Q."/>
            <person name="Mori K."/>
        </authorList>
    </citation>
    <scope>NUCLEOTIDE SEQUENCE [LARGE SCALE GENOMIC DNA]</scope>
    <source>
        <strain evidence="2 3">TBRC 7907</strain>
    </source>
</reference>
<dbReference type="PANTHER" id="PTHR42923:SF17">
    <property type="entry name" value="AMINE OXIDASE DOMAIN-CONTAINING PROTEIN"/>
    <property type="match status" value="1"/>
</dbReference>
<dbReference type="Gene3D" id="3.90.660.20">
    <property type="entry name" value="Protoporphyrinogen oxidase, mitochondrial, domain 2"/>
    <property type="match status" value="1"/>
</dbReference>
<comment type="caution">
    <text evidence="2">The sequence shown here is derived from an EMBL/GenBank/DDBJ whole genome shotgun (WGS) entry which is preliminary data.</text>
</comment>
<protein>
    <submittedName>
        <fullName evidence="2">NAD(P)/FAD-dependent oxidoreductase</fullName>
    </submittedName>
</protein>
<evidence type="ECO:0000259" key="1">
    <source>
        <dbReference type="Pfam" id="PF01593"/>
    </source>
</evidence>
<dbReference type="Gene3D" id="3.50.50.60">
    <property type="entry name" value="FAD/NAD(P)-binding domain"/>
    <property type="match status" value="1"/>
</dbReference>
<dbReference type="Pfam" id="PF01593">
    <property type="entry name" value="Amino_oxidase"/>
    <property type="match status" value="1"/>
</dbReference>
<dbReference type="RefSeq" id="WP_377850168.1">
    <property type="nucleotide sequence ID" value="NZ_JBHLZU010000002.1"/>
</dbReference>
<name>A0ABV5ZS79_9PSEU</name>
<dbReference type="Proteomes" id="UP001589693">
    <property type="component" value="Unassembled WGS sequence"/>
</dbReference>
<dbReference type="SUPFAM" id="SSF51905">
    <property type="entry name" value="FAD/NAD(P)-binding domain"/>
    <property type="match status" value="1"/>
</dbReference>
<organism evidence="2 3">
    <name type="scientific">Allokutzneria oryzae</name>
    <dbReference type="NCBI Taxonomy" id="1378989"/>
    <lineage>
        <taxon>Bacteria</taxon>
        <taxon>Bacillati</taxon>
        <taxon>Actinomycetota</taxon>
        <taxon>Actinomycetes</taxon>
        <taxon>Pseudonocardiales</taxon>
        <taxon>Pseudonocardiaceae</taxon>
        <taxon>Allokutzneria</taxon>
    </lineage>
</organism>
<keyword evidence="3" id="KW-1185">Reference proteome</keyword>
<proteinExistence type="predicted"/>
<evidence type="ECO:0000313" key="2">
    <source>
        <dbReference type="EMBL" id="MFB9903073.1"/>
    </source>
</evidence>